<keyword evidence="3" id="KW-1185">Reference proteome</keyword>
<name>F3ZW69_MAHA5</name>
<dbReference type="HOGENOM" id="CLU_862768_0_0_9"/>
<proteinExistence type="predicted"/>
<feature type="domain" description="ParB-like N-terminal" evidence="1">
    <location>
        <begin position="246"/>
        <end position="321"/>
    </location>
</feature>
<dbReference type="InterPro" id="IPR036086">
    <property type="entry name" value="ParB/Sulfiredoxin_sf"/>
</dbReference>
<dbReference type="RefSeq" id="WP_013780879.1">
    <property type="nucleotide sequence ID" value="NC_015520.1"/>
</dbReference>
<dbReference type="Gene3D" id="3.90.1530.10">
    <property type="entry name" value="Conserved hypothetical protein from pyrococcus furiosus pfu- 392566-001, ParB domain"/>
    <property type="match status" value="1"/>
</dbReference>
<dbReference type="InterPro" id="IPR003115">
    <property type="entry name" value="ParB_N"/>
</dbReference>
<dbReference type="Pfam" id="PF02195">
    <property type="entry name" value="ParB_N"/>
    <property type="match status" value="1"/>
</dbReference>
<dbReference type="InterPro" id="IPR050336">
    <property type="entry name" value="Chromosome_partition/occlusion"/>
</dbReference>
<dbReference type="PANTHER" id="PTHR33375:SF1">
    <property type="entry name" value="CHROMOSOME-PARTITIONING PROTEIN PARB-RELATED"/>
    <property type="match status" value="1"/>
</dbReference>
<dbReference type="CDD" id="cd16387">
    <property type="entry name" value="ParB_N_Srx"/>
    <property type="match status" value="1"/>
</dbReference>
<dbReference type="GO" id="GO:0005694">
    <property type="term" value="C:chromosome"/>
    <property type="evidence" value="ECO:0007669"/>
    <property type="project" value="TreeGrafter"/>
</dbReference>
<dbReference type="STRING" id="697281.Mahau_1255"/>
<sequence>MAKARIHLEGLVPQNVKSNEDEVRFKWTSTAIIEQQKKQNVNYIIKVSRTKWLELIKDIKDDDILVVEGEPYLGMTSKGVPYIEVNTNNIFAKQFVPQEDISYFRPEEIEEVPLAHIDLVEPVHLNAKPFSLEPNITNAQIIGRITMPLTVRILPSGRLGLVSGLKNYLVAKQLGFKTVPVIFRNMTNLEWLSMRGIDPQKSFEWRHSKIRVPGRPKNIAPPPRQNRMTAPARPMVAPISRNEIKEVPLVDITVTNPKFTNARLNPQKTMAEKERISKLGKIDEPLLVRQTVNGKYDLVDGFRRLTIAKELGFDKVPVKVVS</sequence>
<dbReference type="EMBL" id="CP002360">
    <property type="protein sequence ID" value="AEE96449.1"/>
    <property type="molecule type" value="Genomic_DNA"/>
</dbReference>
<dbReference type="PANTHER" id="PTHR33375">
    <property type="entry name" value="CHROMOSOME-PARTITIONING PROTEIN PARB-RELATED"/>
    <property type="match status" value="1"/>
</dbReference>
<reference evidence="2 3" key="2">
    <citation type="journal article" date="2011" name="Stand. Genomic Sci.">
        <title>Complete genome sequence of Mahella australiensis type strain (50-1 BON).</title>
        <authorList>
            <person name="Sikorski J."/>
            <person name="Teshima H."/>
            <person name="Nolan M."/>
            <person name="Lucas S."/>
            <person name="Hammon N."/>
            <person name="Deshpande S."/>
            <person name="Cheng J.F."/>
            <person name="Pitluck S."/>
            <person name="Liolios K."/>
            <person name="Pagani I."/>
            <person name="Ivanova N."/>
            <person name="Huntemann M."/>
            <person name="Mavromatis K."/>
            <person name="Ovchinikova G."/>
            <person name="Pati A."/>
            <person name="Tapia R."/>
            <person name="Han C."/>
            <person name="Goodwin L."/>
            <person name="Chen A."/>
            <person name="Palaniappan K."/>
            <person name="Land M."/>
            <person name="Hauser L."/>
            <person name="Ngatchou-Djao O.D."/>
            <person name="Rohde M."/>
            <person name="Pukall R."/>
            <person name="Spring S."/>
            <person name="Abt B."/>
            <person name="Goker M."/>
            <person name="Detter J.C."/>
            <person name="Woyke T."/>
            <person name="Bristow J."/>
            <person name="Markowitz V."/>
            <person name="Hugenholtz P."/>
            <person name="Eisen J.A."/>
            <person name="Kyrpides N.C."/>
            <person name="Klenk H.P."/>
            <person name="Lapidus A."/>
        </authorList>
    </citation>
    <scope>NUCLEOTIDE SEQUENCE [LARGE SCALE GENOMIC DNA]</scope>
    <source>
        <strain evidence="3">DSM 15567 / CIP 107919 / 50-1 BON</strain>
    </source>
</reference>
<accession>F3ZW69</accession>
<dbReference type="eggNOG" id="COG1475">
    <property type="taxonomic scope" value="Bacteria"/>
</dbReference>
<reference evidence="3" key="1">
    <citation type="submission" date="2010-11" db="EMBL/GenBank/DDBJ databases">
        <title>The complete genome of Mahella australiensis DSM 15567.</title>
        <authorList>
            <consortium name="US DOE Joint Genome Institute (JGI-PGF)"/>
            <person name="Lucas S."/>
            <person name="Copeland A."/>
            <person name="Lapidus A."/>
            <person name="Bruce D."/>
            <person name="Goodwin L."/>
            <person name="Pitluck S."/>
            <person name="Kyrpides N."/>
            <person name="Mavromatis K."/>
            <person name="Pagani I."/>
            <person name="Ivanova N."/>
            <person name="Teshima H."/>
            <person name="Brettin T."/>
            <person name="Detter J.C."/>
            <person name="Han C."/>
            <person name="Tapia R."/>
            <person name="Land M."/>
            <person name="Hauser L."/>
            <person name="Markowitz V."/>
            <person name="Cheng J.-F."/>
            <person name="Hugenholtz P."/>
            <person name="Woyke T."/>
            <person name="Wu D."/>
            <person name="Spring S."/>
            <person name="Pukall R."/>
            <person name="Steenblock K."/>
            <person name="Schneider S."/>
            <person name="Klenk H.-P."/>
            <person name="Eisen J.A."/>
        </authorList>
    </citation>
    <scope>NUCLEOTIDE SEQUENCE [LARGE SCALE GENOMIC DNA]</scope>
    <source>
        <strain evidence="3">DSM 15567 / CIP 107919 / 50-1 BON</strain>
    </source>
</reference>
<dbReference type="AlphaFoldDB" id="F3ZW69"/>
<evidence type="ECO:0000259" key="1">
    <source>
        <dbReference type="Pfam" id="PF02195"/>
    </source>
</evidence>
<gene>
    <name evidence="2" type="ordered locus">Mahau_1255</name>
</gene>
<organism evidence="2 3">
    <name type="scientific">Mahella australiensis (strain DSM 15567 / CIP 107919 / 50-1 BON)</name>
    <dbReference type="NCBI Taxonomy" id="697281"/>
    <lineage>
        <taxon>Bacteria</taxon>
        <taxon>Bacillati</taxon>
        <taxon>Bacillota</taxon>
        <taxon>Clostridia</taxon>
        <taxon>Thermoanaerobacterales</taxon>
        <taxon>Thermoanaerobacterales Family IV. Incertae Sedis</taxon>
        <taxon>Mahella</taxon>
    </lineage>
</organism>
<evidence type="ECO:0000313" key="2">
    <source>
        <dbReference type="EMBL" id="AEE96449.1"/>
    </source>
</evidence>
<dbReference type="Proteomes" id="UP000008457">
    <property type="component" value="Chromosome"/>
</dbReference>
<protein>
    <submittedName>
        <fullName evidence="2">ParB domain protein nuclease</fullName>
    </submittedName>
</protein>
<dbReference type="KEGG" id="mas:Mahau_1255"/>
<evidence type="ECO:0000313" key="3">
    <source>
        <dbReference type="Proteomes" id="UP000008457"/>
    </source>
</evidence>
<dbReference type="GO" id="GO:0007059">
    <property type="term" value="P:chromosome segregation"/>
    <property type="evidence" value="ECO:0007669"/>
    <property type="project" value="TreeGrafter"/>
</dbReference>
<dbReference type="SUPFAM" id="SSF110849">
    <property type="entry name" value="ParB/Sulfiredoxin"/>
    <property type="match status" value="2"/>
</dbReference>